<name>A0A8J7EXH6_9CYAN</name>
<accession>A0A8J7EXH6</accession>
<sequence length="261" mass="29360">MSSQQQINELQKLQDLIEEKILHLRSAKVTETDAAIIFKIGSDIAKAQKERDKVAQEIAQLNQQKPISKIINNTNIKTILILAANPKNTSRLRLEEEIREIDEGLRRANKREQFKLEMKLAVRQRDFYRAILDTQPQIVHFCGHGGGEDGIVLEDETGQIAFVQADTLASLFKLFAKKNVECVVLNACYSEIQADAIHQHINYVIGMNRAIGDKAAINFSVAFYDALAAGEDVEFAFELGRSQLVGLKENQTPILKIKDTK</sequence>
<dbReference type="Pfam" id="PF12770">
    <property type="entry name" value="CHAT"/>
    <property type="match status" value="1"/>
</dbReference>
<evidence type="ECO:0000313" key="2">
    <source>
        <dbReference type="EMBL" id="MBE9211926.1"/>
    </source>
</evidence>
<organism evidence="2 3">
    <name type="scientific">Plectonema cf. radiosum LEGE 06105</name>
    <dbReference type="NCBI Taxonomy" id="945769"/>
    <lineage>
        <taxon>Bacteria</taxon>
        <taxon>Bacillati</taxon>
        <taxon>Cyanobacteriota</taxon>
        <taxon>Cyanophyceae</taxon>
        <taxon>Oscillatoriophycideae</taxon>
        <taxon>Oscillatoriales</taxon>
        <taxon>Microcoleaceae</taxon>
        <taxon>Plectonema</taxon>
    </lineage>
</organism>
<dbReference type="Proteomes" id="UP000620559">
    <property type="component" value="Unassembled WGS sequence"/>
</dbReference>
<dbReference type="EMBL" id="JADEWL010000008">
    <property type="protein sequence ID" value="MBE9211926.1"/>
    <property type="molecule type" value="Genomic_DNA"/>
</dbReference>
<keyword evidence="3" id="KW-1185">Reference proteome</keyword>
<gene>
    <name evidence="2" type="ORF">IQ247_04180</name>
</gene>
<dbReference type="AlphaFoldDB" id="A0A8J7EXH6"/>
<dbReference type="RefSeq" id="WP_193917373.1">
    <property type="nucleotide sequence ID" value="NZ_JADEWL010000008.1"/>
</dbReference>
<reference evidence="2" key="1">
    <citation type="submission" date="2020-10" db="EMBL/GenBank/DDBJ databases">
        <authorList>
            <person name="Castelo-Branco R."/>
            <person name="Eusebio N."/>
            <person name="Adriana R."/>
            <person name="Vieira A."/>
            <person name="Brugerolle De Fraissinette N."/>
            <person name="Rezende De Castro R."/>
            <person name="Schneider M.P."/>
            <person name="Vasconcelos V."/>
            <person name="Leao P.N."/>
        </authorList>
    </citation>
    <scope>NUCLEOTIDE SEQUENCE</scope>
    <source>
        <strain evidence="2">LEGE 06105</strain>
    </source>
</reference>
<evidence type="ECO:0000313" key="3">
    <source>
        <dbReference type="Proteomes" id="UP000620559"/>
    </source>
</evidence>
<dbReference type="InterPro" id="IPR024983">
    <property type="entry name" value="CHAT_dom"/>
</dbReference>
<evidence type="ECO:0000259" key="1">
    <source>
        <dbReference type="Pfam" id="PF12770"/>
    </source>
</evidence>
<feature type="domain" description="CHAT" evidence="1">
    <location>
        <begin position="70"/>
        <end position="237"/>
    </location>
</feature>
<proteinExistence type="predicted"/>
<protein>
    <submittedName>
        <fullName evidence="2">CHAT domain-containing protein</fullName>
    </submittedName>
</protein>
<comment type="caution">
    <text evidence="2">The sequence shown here is derived from an EMBL/GenBank/DDBJ whole genome shotgun (WGS) entry which is preliminary data.</text>
</comment>